<comment type="caution">
    <text evidence="1">The sequence shown here is derived from an EMBL/GenBank/DDBJ whole genome shotgun (WGS) entry which is preliminary data.</text>
</comment>
<reference evidence="1 2" key="1">
    <citation type="journal article" date="2021" name="Elife">
        <title>Chloroplast acquisition without the gene transfer in kleptoplastic sea slugs, Plakobranchus ocellatus.</title>
        <authorList>
            <person name="Maeda T."/>
            <person name="Takahashi S."/>
            <person name="Yoshida T."/>
            <person name="Shimamura S."/>
            <person name="Takaki Y."/>
            <person name="Nagai Y."/>
            <person name="Toyoda A."/>
            <person name="Suzuki Y."/>
            <person name="Arimoto A."/>
            <person name="Ishii H."/>
            <person name="Satoh N."/>
            <person name="Nishiyama T."/>
            <person name="Hasebe M."/>
            <person name="Maruyama T."/>
            <person name="Minagawa J."/>
            <person name="Obokata J."/>
            <person name="Shigenobu S."/>
        </authorList>
    </citation>
    <scope>NUCLEOTIDE SEQUENCE [LARGE SCALE GENOMIC DNA]</scope>
</reference>
<dbReference type="EMBL" id="BMAT01010317">
    <property type="protein sequence ID" value="GFS24135.1"/>
    <property type="molecule type" value="Genomic_DNA"/>
</dbReference>
<sequence>MISCHPVSRCEVYFQGRPGIPDGSQSRQLSRPERPVVETLGTDLFSPGLNAFPVPTTVVVDALVPVPVLGLVLGYSQKSYVNNNAALPLAFA</sequence>
<gene>
    <name evidence="1" type="ORF">ElyMa_005150200</name>
</gene>
<protein>
    <submittedName>
        <fullName evidence="1">Uncharacterized protein</fullName>
    </submittedName>
</protein>
<proteinExistence type="predicted"/>
<keyword evidence="2" id="KW-1185">Reference proteome</keyword>
<dbReference type="Proteomes" id="UP000762676">
    <property type="component" value="Unassembled WGS sequence"/>
</dbReference>
<evidence type="ECO:0000313" key="2">
    <source>
        <dbReference type="Proteomes" id="UP000762676"/>
    </source>
</evidence>
<dbReference type="AlphaFoldDB" id="A0AAV4JP19"/>
<accession>A0AAV4JP19</accession>
<organism evidence="1 2">
    <name type="scientific">Elysia marginata</name>
    <dbReference type="NCBI Taxonomy" id="1093978"/>
    <lineage>
        <taxon>Eukaryota</taxon>
        <taxon>Metazoa</taxon>
        <taxon>Spiralia</taxon>
        <taxon>Lophotrochozoa</taxon>
        <taxon>Mollusca</taxon>
        <taxon>Gastropoda</taxon>
        <taxon>Heterobranchia</taxon>
        <taxon>Euthyneura</taxon>
        <taxon>Panpulmonata</taxon>
        <taxon>Sacoglossa</taxon>
        <taxon>Placobranchoidea</taxon>
        <taxon>Plakobranchidae</taxon>
        <taxon>Elysia</taxon>
    </lineage>
</organism>
<evidence type="ECO:0000313" key="1">
    <source>
        <dbReference type="EMBL" id="GFS24135.1"/>
    </source>
</evidence>
<name>A0AAV4JP19_9GAST</name>